<sequence>MRVIGIDPGTNVTGYGIVEKVRAGGLKYVGGGEIKLKRGTPLSERLLEISEALNSVMTEFGPTHCAIEEVFFAKNVKSALTLGHGRGVALLSAAKAGVEVFEYSASTIKQAVVGSGRGTKDQVQKMVGMLLKLEKPLGADASDALAIAICHLNHYNPRLARAGGLAGRV</sequence>
<dbReference type="PROSITE" id="PS01321">
    <property type="entry name" value="RUVC"/>
    <property type="match status" value="1"/>
</dbReference>
<evidence type="ECO:0000256" key="7">
    <source>
        <dbReference type="ARBA" id="ARBA00022801"/>
    </source>
</evidence>
<protein>
    <submittedName>
        <fullName evidence="12">Crossover junction endodeoxyribonuclease RuvC</fullName>
        <ecNumber evidence="12">3.1.22.4</ecNumber>
    </submittedName>
</protein>
<dbReference type="AlphaFoldDB" id="A0A3B0RL89"/>
<evidence type="ECO:0000256" key="5">
    <source>
        <dbReference type="ARBA" id="ARBA00022759"/>
    </source>
</evidence>
<keyword evidence="10" id="KW-0233">DNA recombination</keyword>
<dbReference type="InterPro" id="IPR012337">
    <property type="entry name" value="RNaseH-like_sf"/>
</dbReference>
<dbReference type="InterPro" id="IPR036397">
    <property type="entry name" value="RNaseH_sf"/>
</dbReference>
<keyword evidence="2" id="KW-0963">Cytoplasm</keyword>
<accession>A0A3B0RL89</accession>
<evidence type="ECO:0000256" key="10">
    <source>
        <dbReference type="ARBA" id="ARBA00023172"/>
    </source>
</evidence>
<reference evidence="12" key="1">
    <citation type="submission" date="2018-06" db="EMBL/GenBank/DDBJ databases">
        <authorList>
            <person name="Zhirakovskaya E."/>
        </authorList>
    </citation>
    <scope>NUCLEOTIDE SEQUENCE</scope>
</reference>
<dbReference type="GO" id="GO:0003677">
    <property type="term" value="F:DNA binding"/>
    <property type="evidence" value="ECO:0007669"/>
    <property type="project" value="UniProtKB-KW"/>
</dbReference>
<evidence type="ECO:0000256" key="8">
    <source>
        <dbReference type="ARBA" id="ARBA00022842"/>
    </source>
</evidence>
<keyword evidence="9" id="KW-0238">DNA-binding</keyword>
<gene>
    <name evidence="12" type="ORF">MNBD_DELTA01-1208</name>
</gene>
<evidence type="ECO:0000256" key="11">
    <source>
        <dbReference type="ARBA" id="ARBA00023204"/>
    </source>
</evidence>
<dbReference type="EC" id="3.1.22.4" evidence="12"/>
<dbReference type="CDD" id="cd16962">
    <property type="entry name" value="RuvC"/>
    <property type="match status" value="1"/>
</dbReference>
<proteinExistence type="inferred from homology"/>
<dbReference type="GO" id="GO:0006310">
    <property type="term" value="P:DNA recombination"/>
    <property type="evidence" value="ECO:0007669"/>
    <property type="project" value="UniProtKB-KW"/>
</dbReference>
<evidence type="ECO:0000256" key="3">
    <source>
        <dbReference type="ARBA" id="ARBA00022722"/>
    </source>
</evidence>
<dbReference type="GO" id="GO:0046872">
    <property type="term" value="F:metal ion binding"/>
    <property type="evidence" value="ECO:0007669"/>
    <property type="project" value="UniProtKB-KW"/>
</dbReference>
<dbReference type="FunFam" id="3.30.420.10:FF:000002">
    <property type="entry name" value="Crossover junction endodeoxyribonuclease RuvC"/>
    <property type="match status" value="1"/>
</dbReference>
<keyword evidence="11" id="KW-0234">DNA repair</keyword>
<name>A0A3B0RL89_9ZZZZ</name>
<dbReference type="PANTHER" id="PTHR30194">
    <property type="entry name" value="CROSSOVER JUNCTION ENDODEOXYRIBONUCLEASE RUVC"/>
    <property type="match status" value="1"/>
</dbReference>
<dbReference type="InterPro" id="IPR002176">
    <property type="entry name" value="X-over_junc_endoDNase_RuvC"/>
</dbReference>
<keyword evidence="7 12" id="KW-0378">Hydrolase</keyword>
<dbReference type="PANTHER" id="PTHR30194:SF3">
    <property type="entry name" value="CROSSOVER JUNCTION ENDODEOXYRIBONUCLEASE RUVC"/>
    <property type="match status" value="1"/>
</dbReference>
<evidence type="ECO:0000313" key="12">
    <source>
        <dbReference type="EMBL" id="VAV85293.1"/>
    </source>
</evidence>
<dbReference type="HAMAP" id="MF_00034">
    <property type="entry name" value="RuvC"/>
    <property type="match status" value="1"/>
</dbReference>
<dbReference type="Pfam" id="PF02075">
    <property type="entry name" value="RuvC"/>
    <property type="match status" value="1"/>
</dbReference>
<evidence type="ECO:0000256" key="2">
    <source>
        <dbReference type="ARBA" id="ARBA00022490"/>
    </source>
</evidence>
<keyword evidence="8" id="KW-0460">Magnesium</keyword>
<evidence type="ECO:0000256" key="4">
    <source>
        <dbReference type="ARBA" id="ARBA00022723"/>
    </source>
</evidence>
<evidence type="ECO:0000256" key="6">
    <source>
        <dbReference type="ARBA" id="ARBA00022763"/>
    </source>
</evidence>
<dbReference type="SUPFAM" id="SSF53098">
    <property type="entry name" value="Ribonuclease H-like"/>
    <property type="match status" value="1"/>
</dbReference>
<comment type="similarity">
    <text evidence="1">Belongs to the RuvC family.</text>
</comment>
<evidence type="ECO:0000256" key="1">
    <source>
        <dbReference type="ARBA" id="ARBA00009518"/>
    </source>
</evidence>
<dbReference type="GO" id="GO:0008821">
    <property type="term" value="F:crossover junction DNA endonuclease activity"/>
    <property type="evidence" value="ECO:0007669"/>
    <property type="project" value="InterPro"/>
</dbReference>
<dbReference type="GO" id="GO:0006281">
    <property type="term" value="P:DNA repair"/>
    <property type="evidence" value="ECO:0007669"/>
    <property type="project" value="UniProtKB-KW"/>
</dbReference>
<organism evidence="12">
    <name type="scientific">hydrothermal vent metagenome</name>
    <dbReference type="NCBI Taxonomy" id="652676"/>
    <lineage>
        <taxon>unclassified sequences</taxon>
        <taxon>metagenomes</taxon>
        <taxon>ecological metagenomes</taxon>
    </lineage>
</organism>
<dbReference type="Gene3D" id="3.30.420.10">
    <property type="entry name" value="Ribonuclease H-like superfamily/Ribonuclease H"/>
    <property type="match status" value="1"/>
</dbReference>
<dbReference type="EMBL" id="UOEA01000084">
    <property type="protein sequence ID" value="VAV85293.1"/>
    <property type="molecule type" value="Genomic_DNA"/>
</dbReference>
<keyword evidence="5" id="KW-0255">Endonuclease</keyword>
<evidence type="ECO:0000256" key="9">
    <source>
        <dbReference type="ARBA" id="ARBA00023125"/>
    </source>
</evidence>
<dbReference type="InterPro" id="IPR020563">
    <property type="entry name" value="X-over_junc_endoDNase_Mg_BS"/>
</dbReference>
<keyword evidence="6" id="KW-0227">DNA damage</keyword>
<keyword evidence="4" id="KW-0479">Metal-binding</keyword>
<keyword evidence="3" id="KW-0540">Nuclease</keyword>
<dbReference type="PRINTS" id="PR00696">
    <property type="entry name" value="RSOLVASERUVC"/>
</dbReference>
<dbReference type="NCBIfam" id="TIGR00228">
    <property type="entry name" value="ruvC"/>
    <property type="match status" value="1"/>
</dbReference>